<evidence type="ECO:0000313" key="3">
    <source>
        <dbReference type="Proteomes" id="UP000266841"/>
    </source>
</evidence>
<gene>
    <name evidence="2" type="ORF">THAOC_01321</name>
</gene>
<reference evidence="2 3" key="1">
    <citation type="journal article" date="2012" name="Genome Biol.">
        <title>Genome and low-iron response of an oceanic diatom adapted to chronic iron limitation.</title>
        <authorList>
            <person name="Lommer M."/>
            <person name="Specht M."/>
            <person name="Roy A.S."/>
            <person name="Kraemer L."/>
            <person name="Andreson R."/>
            <person name="Gutowska M.A."/>
            <person name="Wolf J."/>
            <person name="Bergner S.V."/>
            <person name="Schilhabel M.B."/>
            <person name="Klostermeier U.C."/>
            <person name="Beiko R.G."/>
            <person name="Rosenstiel P."/>
            <person name="Hippler M."/>
            <person name="Laroche J."/>
        </authorList>
    </citation>
    <scope>NUCLEOTIDE SEQUENCE [LARGE SCALE GENOMIC DNA]</scope>
    <source>
        <strain evidence="2 3">CCMP1005</strain>
    </source>
</reference>
<dbReference type="Proteomes" id="UP000266841">
    <property type="component" value="Unassembled WGS sequence"/>
</dbReference>
<sequence length="66" mass="7183">MRDGETETSSLPSSGAPDKASTTVAEEGPNRSPSPLGMPRAMRWFRRYESSKMRRSASVNNPQAGI</sequence>
<feature type="compositionally biased region" description="Polar residues" evidence="1">
    <location>
        <begin position="57"/>
        <end position="66"/>
    </location>
</feature>
<keyword evidence="3" id="KW-1185">Reference proteome</keyword>
<name>K0THH2_THAOC</name>
<comment type="caution">
    <text evidence="2">The sequence shown here is derived from an EMBL/GenBank/DDBJ whole genome shotgun (WGS) entry which is preliminary data.</text>
</comment>
<feature type="region of interest" description="Disordered" evidence="1">
    <location>
        <begin position="1"/>
        <end position="41"/>
    </location>
</feature>
<accession>K0THH2</accession>
<feature type="region of interest" description="Disordered" evidence="1">
    <location>
        <begin position="47"/>
        <end position="66"/>
    </location>
</feature>
<dbReference type="AlphaFoldDB" id="K0THH2"/>
<proteinExistence type="predicted"/>
<organism evidence="2 3">
    <name type="scientific">Thalassiosira oceanica</name>
    <name type="common">Marine diatom</name>
    <dbReference type="NCBI Taxonomy" id="159749"/>
    <lineage>
        <taxon>Eukaryota</taxon>
        <taxon>Sar</taxon>
        <taxon>Stramenopiles</taxon>
        <taxon>Ochrophyta</taxon>
        <taxon>Bacillariophyta</taxon>
        <taxon>Coscinodiscophyceae</taxon>
        <taxon>Thalassiosirophycidae</taxon>
        <taxon>Thalassiosirales</taxon>
        <taxon>Thalassiosiraceae</taxon>
        <taxon>Thalassiosira</taxon>
    </lineage>
</organism>
<protein>
    <submittedName>
        <fullName evidence="2">Uncharacterized protein</fullName>
    </submittedName>
</protein>
<evidence type="ECO:0000313" key="2">
    <source>
        <dbReference type="EMBL" id="EJK76890.1"/>
    </source>
</evidence>
<evidence type="ECO:0000256" key="1">
    <source>
        <dbReference type="SAM" id="MobiDB-lite"/>
    </source>
</evidence>
<dbReference type="EMBL" id="AGNL01001576">
    <property type="protein sequence ID" value="EJK76890.1"/>
    <property type="molecule type" value="Genomic_DNA"/>
</dbReference>